<dbReference type="AlphaFoldDB" id="A0A4R4E844"/>
<feature type="domain" description="F5/8 type C" evidence="8">
    <location>
        <begin position="657"/>
        <end position="792"/>
    </location>
</feature>
<dbReference type="PANTHER" id="PTHR22600:SF57">
    <property type="entry name" value="BETA-N-ACETYLHEXOSAMINIDASE"/>
    <property type="match status" value="1"/>
</dbReference>
<evidence type="ECO:0000256" key="6">
    <source>
        <dbReference type="PIRSR" id="PIRSR625705-1"/>
    </source>
</evidence>
<dbReference type="PANTHER" id="PTHR22600">
    <property type="entry name" value="BETA-HEXOSAMINIDASE"/>
    <property type="match status" value="1"/>
</dbReference>
<evidence type="ECO:0000259" key="8">
    <source>
        <dbReference type="PROSITE" id="PS50022"/>
    </source>
</evidence>
<dbReference type="InterPro" id="IPR008979">
    <property type="entry name" value="Galactose-bd-like_sf"/>
</dbReference>
<dbReference type="GO" id="GO:0016020">
    <property type="term" value="C:membrane"/>
    <property type="evidence" value="ECO:0007669"/>
    <property type="project" value="TreeGrafter"/>
</dbReference>
<dbReference type="InterPro" id="IPR025705">
    <property type="entry name" value="Beta_hexosaminidase_sua/sub"/>
</dbReference>
<dbReference type="GO" id="GO:0004563">
    <property type="term" value="F:beta-N-acetylhexosaminidase activity"/>
    <property type="evidence" value="ECO:0007669"/>
    <property type="project" value="UniProtKB-EC"/>
</dbReference>
<keyword evidence="5" id="KW-0326">Glycosidase</keyword>
<reference evidence="9 10" key="1">
    <citation type="submission" date="2019-03" db="EMBL/GenBank/DDBJ databases">
        <authorList>
            <person name="Kim M.K.M."/>
        </authorList>
    </citation>
    <scope>NUCLEOTIDE SEQUENCE [LARGE SCALE GENOMIC DNA]</scope>
    <source>
        <strain evidence="9 10">17J68-15</strain>
    </source>
</reference>
<evidence type="ECO:0000256" key="7">
    <source>
        <dbReference type="SAM" id="SignalP"/>
    </source>
</evidence>
<feature type="signal peptide" evidence="7">
    <location>
        <begin position="1"/>
        <end position="19"/>
    </location>
</feature>
<evidence type="ECO:0000256" key="5">
    <source>
        <dbReference type="ARBA" id="ARBA00023295"/>
    </source>
</evidence>
<dbReference type="Gene3D" id="3.20.20.80">
    <property type="entry name" value="Glycosidases"/>
    <property type="match status" value="1"/>
</dbReference>
<dbReference type="GO" id="GO:0030203">
    <property type="term" value="P:glycosaminoglycan metabolic process"/>
    <property type="evidence" value="ECO:0007669"/>
    <property type="project" value="TreeGrafter"/>
</dbReference>
<dbReference type="PROSITE" id="PS50022">
    <property type="entry name" value="FA58C_3"/>
    <property type="match status" value="1"/>
</dbReference>
<keyword evidence="7" id="KW-0732">Signal</keyword>
<dbReference type="InterPro" id="IPR029018">
    <property type="entry name" value="Hex-like_dom2"/>
</dbReference>
<keyword evidence="10" id="KW-1185">Reference proteome</keyword>
<dbReference type="PRINTS" id="PR00738">
    <property type="entry name" value="GLHYDRLASE20"/>
</dbReference>
<dbReference type="Pfam" id="PF00728">
    <property type="entry name" value="Glyco_hydro_20"/>
    <property type="match status" value="1"/>
</dbReference>
<comment type="caution">
    <text evidence="9">The sequence shown here is derived from an EMBL/GenBank/DDBJ whole genome shotgun (WGS) entry which is preliminary data.</text>
</comment>
<dbReference type="Gene3D" id="3.30.379.10">
    <property type="entry name" value="Chitobiase/beta-hexosaminidase domain 2-like"/>
    <property type="match status" value="1"/>
</dbReference>
<evidence type="ECO:0000256" key="3">
    <source>
        <dbReference type="ARBA" id="ARBA00012663"/>
    </source>
</evidence>
<dbReference type="OrthoDB" id="726159at2"/>
<organism evidence="9 10">
    <name type="scientific">Flaviaesturariibacter aridisoli</name>
    <dbReference type="NCBI Taxonomy" id="2545761"/>
    <lineage>
        <taxon>Bacteria</taxon>
        <taxon>Pseudomonadati</taxon>
        <taxon>Bacteroidota</taxon>
        <taxon>Chitinophagia</taxon>
        <taxon>Chitinophagales</taxon>
        <taxon>Chitinophagaceae</taxon>
        <taxon>Flaviaestuariibacter</taxon>
    </lineage>
</organism>
<evidence type="ECO:0000256" key="1">
    <source>
        <dbReference type="ARBA" id="ARBA00001231"/>
    </source>
</evidence>
<gene>
    <name evidence="9" type="ORF">E0486_04510</name>
</gene>
<keyword evidence="4" id="KW-0378">Hydrolase</keyword>
<dbReference type="InterPro" id="IPR015883">
    <property type="entry name" value="Glyco_hydro_20_cat"/>
</dbReference>
<evidence type="ECO:0000313" key="10">
    <source>
        <dbReference type="Proteomes" id="UP000295164"/>
    </source>
</evidence>
<dbReference type="Pfam" id="PF02838">
    <property type="entry name" value="Glyco_hydro_20b"/>
    <property type="match status" value="1"/>
</dbReference>
<feature type="chain" id="PRO_5020981804" description="beta-N-acetylhexosaminidase" evidence="7">
    <location>
        <begin position="20"/>
        <end position="821"/>
    </location>
</feature>
<evidence type="ECO:0000256" key="2">
    <source>
        <dbReference type="ARBA" id="ARBA00006285"/>
    </source>
</evidence>
<protein>
    <recommendedName>
        <fullName evidence="3">beta-N-acetylhexosaminidase</fullName>
        <ecNumber evidence="3">3.2.1.52</ecNumber>
    </recommendedName>
</protein>
<feature type="active site" description="Proton donor" evidence="6">
    <location>
        <position position="386"/>
    </location>
</feature>
<dbReference type="GO" id="GO:0005975">
    <property type="term" value="P:carbohydrate metabolic process"/>
    <property type="evidence" value="ECO:0007669"/>
    <property type="project" value="InterPro"/>
</dbReference>
<proteinExistence type="inferred from homology"/>
<dbReference type="CDD" id="cd06563">
    <property type="entry name" value="GH20_chitobiase-like"/>
    <property type="match status" value="1"/>
</dbReference>
<accession>A0A4R4E844</accession>
<dbReference type="Pfam" id="PF00754">
    <property type="entry name" value="F5_F8_type_C"/>
    <property type="match status" value="1"/>
</dbReference>
<dbReference type="EMBL" id="SKFH01000004">
    <property type="protein sequence ID" value="TCZ73948.1"/>
    <property type="molecule type" value="Genomic_DNA"/>
</dbReference>
<dbReference type="SUPFAM" id="SSF51445">
    <property type="entry name" value="(Trans)glycosidases"/>
    <property type="match status" value="1"/>
</dbReference>
<dbReference type="RefSeq" id="WP_131850948.1">
    <property type="nucleotide sequence ID" value="NZ_SKFH01000004.1"/>
</dbReference>
<sequence>MIRCLLAAFSLLLSSALLAQTPALVPQPVDLRMGRGTFTLSPATMLVARDAEEARIAALFNDYLQRYYGFRLKTAKEASSPAVRFVTRRFIKAPDKDGYGLLIDGQGVRVEGDTYPGLFYGLQTLIQLLPAPAASPAAAAQTAGAKEVKVKEKPGKSKTKATGVTANYKLQPANSKLSLPQLSIADYPRFAYRGMHLDVCRHFFPVSFIKTYIDILAAHKMNTFHWHLTDDQGWRIEIRKFPELTATGAWRHGTIVGRYPGTGNDNLRYGGYYSQEEVREVIRYARERYISVIPEIEMPGHASAAIAAYPYLSCFPAEPTQIASWPSEGSKRAQAAGKPKQVQETWGVIYDIMCAGKDSTFQFLEAVLDEVLSLFPDRYVHIGGDEAPKSNWKRCPHCQARMKAEGLKDEHELQSYFIRRIDNYVSSKGKQIIGWDEILEGGLSPNAIVMSWQGQRGGAEAAKQRHGVVMSPTQPVYFDYAQAKPDDSLVWGGYNPVDSVYAFEPVPRTLDSAFHRYILGGQANVWTEYMTNPAKVEYMILPRLAALSEVLWTPKEKRNWPSFEQRLPRLFARYDRMHWTASRAYYNLQPDLQRDSMNGGLMLRFRTRLANPTIVYTRNAVNQNTVPLQTYRDGILVRQSDSITVALLTPDRKQVHRLAFNFQFNKATAHKATLVGSPSRNYPGLGALSLVNGIKSAKGLASTDWLGFLGGDIDATIDLDRTQSISTVALHTLDQNGSWIYLPQSVEIQVSDDGQNFRTVGTGQTFVKDDPNLTQGWITVGFPPTAARYVRVFARNYGIIPEGQPGAGTKAWIFADEIRID</sequence>
<dbReference type="Gene3D" id="2.60.120.260">
    <property type="entry name" value="Galactose-binding domain-like"/>
    <property type="match status" value="1"/>
</dbReference>
<dbReference type="SUPFAM" id="SSF55545">
    <property type="entry name" value="beta-N-acetylhexosaminidase-like domain"/>
    <property type="match status" value="1"/>
</dbReference>
<evidence type="ECO:0000256" key="4">
    <source>
        <dbReference type="ARBA" id="ARBA00022801"/>
    </source>
</evidence>
<name>A0A4R4E844_9BACT</name>
<evidence type="ECO:0000313" key="9">
    <source>
        <dbReference type="EMBL" id="TCZ73948.1"/>
    </source>
</evidence>
<dbReference type="InterPro" id="IPR000421">
    <property type="entry name" value="FA58C"/>
</dbReference>
<dbReference type="InterPro" id="IPR015882">
    <property type="entry name" value="HEX_bac_N"/>
</dbReference>
<dbReference type="EC" id="3.2.1.52" evidence="3"/>
<dbReference type="Proteomes" id="UP000295164">
    <property type="component" value="Unassembled WGS sequence"/>
</dbReference>
<comment type="catalytic activity">
    <reaction evidence="1">
        <text>Hydrolysis of terminal non-reducing N-acetyl-D-hexosamine residues in N-acetyl-beta-D-hexosaminides.</text>
        <dbReference type="EC" id="3.2.1.52"/>
    </reaction>
</comment>
<dbReference type="SUPFAM" id="SSF49785">
    <property type="entry name" value="Galactose-binding domain-like"/>
    <property type="match status" value="1"/>
</dbReference>
<dbReference type="InterPro" id="IPR017853">
    <property type="entry name" value="GH"/>
</dbReference>
<comment type="similarity">
    <text evidence="2">Belongs to the glycosyl hydrolase 20 family.</text>
</comment>